<sequence length="379" mass="41452">MAKFGVGVMHNTINSRFGPKPLIHADYMTGLACGADSFWVADHLNSVLPPSMWNTKHVGAARIIPKMDAHLEPWTMLGYLAGRNKARMRLGVAVTDTGRRNPAVTAQAVASLHLLTKGRAVLGIGTGERESNAPYGVDWSKPVGRFEEAVATIRALWNSNGELVTRDSEFFPLHNATFALPPYRGKWPEIWIAAHGPRMMRATGKYADGWFPGTTRAGEYGEQLEIVRTAASNAGRDPQAITPALIRFIVTGRSRDEIDEVVDSDIAKVFTLNSPAKDWERHGAQHPLGADFTGVQDLIPQLIDEETALSYAAKVPRSLVQELFAVGTPDEVIEQIAEFRDHGLRYLVVGNAGAIQPSLRKSASATTPYVKVVRGLRKL</sequence>
<evidence type="ECO:0000256" key="1">
    <source>
        <dbReference type="ARBA" id="ARBA00023002"/>
    </source>
</evidence>
<organism evidence="3 4">
    <name type="scientific">Mycobacterium florentinum</name>
    <dbReference type="NCBI Taxonomy" id="292462"/>
    <lineage>
        <taxon>Bacteria</taxon>
        <taxon>Bacillati</taxon>
        <taxon>Actinomycetota</taxon>
        <taxon>Actinomycetes</taxon>
        <taxon>Mycobacteriales</taxon>
        <taxon>Mycobacteriaceae</taxon>
        <taxon>Mycobacterium</taxon>
        <taxon>Mycobacterium simiae complex</taxon>
    </lineage>
</organism>
<dbReference type="InterPro" id="IPR011251">
    <property type="entry name" value="Luciferase-like_dom"/>
</dbReference>
<dbReference type="Pfam" id="PF00296">
    <property type="entry name" value="Bac_luciferase"/>
    <property type="match status" value="1"/>
</dbReference>
<evidence type="ECO:0000313" key="3">
    <source>
        <dbReference type="EMBL" id="ORV51314.1"/>
    </source>
</evidence>
<evidence type="ECO:0000259" key="2">
    <source>
        <dbReference type="Pfam" id="PF00296"/>
    </source>
</evidence>
<dbReference type="RefSeq" id="WP_085223663.1">
    <property type="nucleotide sequence ID" value="NZ_AP022576.1"/>
</dbReference>
<reference evidence="3 4" key="1">
    <citation type="submission" date="2016-01" db="EMBL/GenBank/DDBJ databases">
        <title>The new phylogeny of the genus Mycobacterium.</title>
        <authorList>
            <person name="Tarcisio F."/>
            <person name="Conor M."/>
            <person name="Antonella G."/>
            <person name="Elisabetta G."/>
            <person name="Giulia F.S."/>
            <person name="Sara T."/>
            <person name="Anna F."/>
            <person name="Clotilde B."/>
            <person name="Roberto B."/>
            <person name="Veronica D.S."/>
            <person name="Fabio R."/>
            <person name="Monica P."/>
            <person name="Olivier J."/>
            <person name="Enrico T."/>
            <person name="Nicola S."/>
        </authorList>
    </citation>
    <scope>NUCLEOTIDE SEQUENCE [LARGE SCALE GENOMIC DNA]</scope>
    <source>
        <strain evidence="3 4">DSM 44852</strain>
    </source>
</reference>
<comment type="caution">
    <text evidence="3">The sequence shown here is derived from an EMBL/GenBank/DDBJ whole genome shotgun (WGS) entry which is preliminary data.</text>
</comment>
<name>A0A1X1U392_MYCFL</name>
<dbReference type="Gene3D" id="3.20.20.30">
    <property type="entry name" value="Luciferase-like domain"/>
    <property type="match status" value="1"/>
</dbReference>
<protein>
    <submittedName>
        <fullName evidence="3">Photosystem I reaction center subunit VIII</fullName>
    </submittedName>
</protein>
<proteinExistence type="predicted"/>
<dbReference type="OrthoDB" id="9775082at2"/>
<dbReference type="Proteomes" id="UP000193010">
    <property type="component" value="Unassembled WGS sequence"/>
</dbReference>
<keyword evidence="1" id="KW-0560">Oxidoreductase</keyword>
<dbReference type="GO" id="GO:0016705">
    <property type="term" value="F:oxidoreductase activity, acting on paired donors, with incorporation or reduction of molecular oxygen"/>
    <property type="evidence" value="ECO:0007669"/>
    <property type="project" value="InterPro"/>
</dbReference>
<dbReference type="EMBL" id="LQOV01000018">
    <property type="protein sequence ID" value="ORV51314.1"/>
    <property type="molecule type" value="Genomic_DNA"/>
</dbReference>
<accession>A0A1X1U392</accession>
<dbReference type="InterPro" id="IPR036661">
    <property type="entry name" value="Luciferase-like_sf"/>
</dbReference>
<dbReference type="PANTHER" id="PTHR43244:SF1">
    <property type="entry name" value="5,10-METHYLENETETRAHYDROMETHANOPTERIN REDUCTASE"/>
    <property type="match status" value="1"/>
</dbReference>
<dbReference type="SUPFAM" id="SSF51679">
    <property type="entry name" value="Bacterial luciferase-like"/>
    <property type="match status" value="1"/>
</dbReference>
<gene>
    <name evidence="3" type="ORF">AWC05_27470</name>
</gene>
<keyword evidence="4" id="KW-1185">Reference proteome</keyword>
<dbReference type="AlphaFoldDB" id="A0A1X1U392"/>
<dbReference type="InterPro" id="IPR050564">
    <property type="entry name" value="F420-G6PD/mer"/>
</dbReference>
<evidence type="ECO:0000313" key="4">
    <source>
        <dbReference type="Proteomes" id="UP000193010"/>
    </source>
</evidence>
<feature type="domain" description="Luciferase-like" evidence="2">
    <location>
        <begin position="34"/>
        <end position="344"/>
    </location>
</feature>
<dbReference type="PANTHER" id="PTHR43244">
    <property type="match status" value="1"/>
</dbReference>
<dbReference type="CDD" id="cd01097">
    <property type="entry name" value="Tetrahydromethanopterin_reductase"/>
    <property type="match status" value="1"/>
</dbReference>
<dbReference type="STRING" id="292462.AWC05_27470"/>